<keyword evidence="9" id="KW-0509">mRNA transport</keyword>
<keyword evidence="24" id="KW-1185">Reference proteome</keyword>
<comment type="subunit">
    <text evidence="19">Component of the Nup107-160 subcomplex of the nuclear pore complex (NPC). The Nup107-160 subcomplex includes NUP160, NUP133, NUP107, NUP98, NUP85, NUP43, NUP37, SEH1 and SEC13.</text>
</comment>
<dbReference type="PROSITE" id="PS50294">
    <property type="entry name" value="WD_REPEATS_REGION"/>
    <property type="match status" value="1"/>
</dbReference>
<dbReference type="GO" id="GO:0051028">
    <property type="term" value="P:mRNA transport"/>
    <property type="evidence" value="ECO:0007669"/>
    <property type="project" value="UniProtKB-KW"/>
</dbReference>
<dbReference type="Proteomes" id="UP001347796">
    <property type="component" value="Unassembled WGS sequence"/>
</dbReference>
<evidence type="ECO:0000256" key="6">
    <source>
        <dbReference type="ARBA" id="ARBA00022618"/>
    </source>
</evidence>
<name>A0AAN8K3G1_PATCE</name>
<accession>A0AAN8K3G1</accession>
<comment type="caution">
    <text evidence="23">The sequence shown here is derived from an EMBL/GenBank/DDBJ whole genome shotgun (WGS) entry which is preliminary data.</text>
</comment>
<keyword evidence="16" id="KW-0131">Cell cycle</keyword>
<comment type="function">
    <text evidence="18">Component of the Nup107-160 subcomplex of the nuclear pore complex (NPC). The Nup107-160 subcomplex is required for the assembly of a functional NPC. The Nup107-160 subcomplex is also required for normal kinetochore microtubule attachment, mitotic progression and chromosome segregation.</text>
</comment>
<dbReference type="EMBL" id="JAZGQO010000003">
    <property type="protein sequence ID" value="KAK6188467.1"/>
    <property type="molecule type" value="Genomic_DNA"/>
</dbReference>
<keyword evidence="14" id="KW-0906">Nuclear pore complex</keyword>
<evidence type="ECO:0000256" key="15">
    <source>
        <dbReference type="ARBA" id="ARBA00023242"/>
    </source>
</evidence>
<dbReference type="GO" id="GO:0007059">
    <property type="term" value="P:chromosome segregation"/>
    <property type="evidence" value="ECO:0007669"/>
    <property type="project" value="UniProtKB-KW"/>
</dbReference>
<evidence type="ECO:0000256" key="22">
    <source>
        <dbReference type="PROSITE-ProRule" id="PRU00221"/>
    </source>
</evidence>
<dbReference type="PANTHER" id="PTHR22806">
    <property type="entry name" value="NUCLEOPORIN NUP37 P37 -RELATED"/>
    <property type="match status" value="1"/>
</dbReference>
<dbReference type="GO" id="GO:0000776">
    <property type="term" value="C:kinetochore"/>
    <property type="evidence" value="ECO:0007669"/>
    <property type="project" value="UniProtKB-KW"/>
</dbReference>
<keyword evidence="17" id="KW-0137">Centromere</keyword>
<dbReference type="InterPro" id="IPR001680">
    <property type="entry name" value="WD40_rpt"/>
</dbReference>
<evidence type="ECO:0000256" key="19">
    <source>
        <dbReference type="ARBA" id="ARBA00062724"/>
    </source>
</evidence>
<keyword evidence="6" id="KW-0132">Cell division</keyword>
<keyword evidence="3" id="KW-0813">Transport</keyword>
<evidence type="ECO:0000256" key="20">
    <source>
        <dbReference type="ARBA" id="ARBA00068271"/>
    </source>
</evidence>
<evidence type="ECO:0000256" key="21">
    <source>
        <dbReference type="ARBA" id="ARBA00076652"/>
    </source>
</evidence>
<keyword evidence="12" id="KW-0653">Protein transport</keyword>
<evidence type="ECO:0000256" key="16">
    <source>
        <dbReference type="ARBA" id="ARBA00023306"/>
    </source>
</evidence>
<feature type="repeat" description="WD" evidence="22">
    <location>
        <begin position="116"/>
        <end position="149"/>
    </location>
</feature>
<evidence type="ECO:0000256" key="12">
    <source>
        <dbReference type="ARBA" id="ARBA00022927"/>
    </source>
</evidence>
<dbReference type="PANTHER" id="PTHR22806:SF0">
    <property type="entry name" value="NUCLEOPORIN NUP37"/>
    <property type="match status" value="1"/>
</dbReference>
<proteinExistence type="predicted"/>
<evidence type="ECO:0000256" key="8">
    <source>
        <dbReference type="ARBA" id="ARBA00022776"/>
    </source>
</evidence>
<dbReference type="SMART" id="SM00320">
    <property type="entry name" value="WD40"/>
    <property type="match status" value="6"/>
</dbReference>
<protein>
    <recommendedName>
        <fullName evidence="20">Nucleoporin Nup37</fullName>
    </recommendedName>
    <alternativeName>
        <fullName evidence="21">Nup107-160 subcomplex subunit Nup37</fullName>
    </alternativeName>
</protein>
<dbReference type="GO" id="GO:0031080">
    <property type="term" value="C:nuclear pore outer ring"/>
    <property type="evidence" value="ECO:0007669"/>
    <property type="project" value="InterPro"/>
</dbReference>
<dbReference type="AlphaFoldDB" id="A0AAN8K3G1"/>
<evidence type="ECO:0000256" key="4">
    <source>
        <dbReference type="ARBA" id="ARBA00022454"/>
    </source>
</evidence>
<sequence length="320" mass="35866">MDNPGYSQYTIPTSDVVQCVEFSPFPWSAKLLAVATGNRVTAFSCVFQEEDEEVNGFEYTHIREFKLDCKSSALAWSPETSLSTIPKLMSFIAAGEDYKLRLVQSDLKEDDTVLAFEGHTSYVNSVTFDPNQGEQVASTGDDLTCRIWNKDGDVISVFQLTSPGMSVCWHNEEELKILVAQKNGIIRIFSLVNQQTIMSLNCGQSPIMAADWSRHNCLLVGAIAGTDWMMFDTSLSSQPIEKRQAHTDGGKYFKWSRCHESLLATIGRPGRQIKVFNKRHQQLHINTSLPVAYGLTWHLHLPVMAVGGDKRVHIWVVEST</sequence>
<evidence type="ECO:0000256" key="17">
    <source>
        <dbReference type="ARBA" id="ARBA00023328"/>
    </source>
</evidence>
<dbReference type="InterPro" id="IPR015943">
    <property type="entry name" value="WD40/YVTN_repeat-like_dom_sf"/>
</dbReference>
<dbReference type="SUPFAM" id="SSF50978">
    <property type="entry name" value="WD40 repeat-like"/>
    <property type="match status" value="1"/>
</dbReference>
<dbReference type="FunFam" id="2.130.10.10:FF:000168">
    <property type="entry name" value="Nucleoporin Nup37"/>
    <property type="match status" value="1"/>
</dbReference>
<evidence type="ECO:0000256" key="5">
    <source>
        <dbReference type="ARBA" id="ARBA00022574"/>
    </source>
</evidence>
<dbReference type="GO" id="GO:0051301">
    <property type="term" value="P:cell division"/>
    <property type="evidence" value="ECO:0007669"/>
    <property type="project" value="UniProtKB-KW"/>
</dbReference>
<evidence type="ECO:0000256" key="14">
    <source>
        <dbReference type="ARBA" id="ARBA00023132"/>
    </source>
</evidence>
<evidence type="ECO:0000256" key="1">
    <source>
        <dbReference type="ARBA" id="ARBA00004567"/>
    </source>
</evidence>
<organism evidence="23 24">
    <name type="scientific">Patella caerulea</name>
    <name type="common">Rayed Mediterranean limpet</name>
    <dbReference type="NCBI Taxonomy" id="87958"/>
    <lineage>
        <taxon>Eukaryota</taxon>
        <taxon>Metazoa</taxon>
        <taxon>Spiralia</taxon>
        <taxon>Lophotrochozoa</taxon>
        <taxon>Mollusca</taxon>
        <taxon>Gastropoda</taxon>
        <taxon>Patellogastropoda</taxon>
        <taxon>Patelloidea</taxon>
        <taxon>Patellidae</taxon>
        <taxon>Patella</taxon>
    </lineage>
</organism>
<reference evidence="23 24" key="1">
    <citation type="submission" date="2024-01" db="EMBL/GenBank/DDBJ databases">
        <title>The genome of the rayed Mediterranean limpet Patella caerulea (Linnaeus, 1758).</title>
        <authorList>
            <person name="Anh-Thu Weber A."/>
            <person name="Halstead-Nussloch G."/>
        </authorList>
    </citation>
    <scope>NUCLEOTIDE SEQUENCE [LARGE SCALE GENOMIC DNA]</scope>
    <source>
        <strain evidence="23">AATW-2023a</strain>
        <tissue evidence="23">Whole specimen</tissue>
    </source>
</reference>
<dbReference type="InterPro" id="IPR037626">
    <property type="entry name" value="NUP37"/>
</dbReference>
<dbReference type="PROSITE" id="PS50082">
    <property type="entry name" value="WD_REPEATS_2"/>
    <property type="match status" value="1"/>
</dbReference>
<keyword evidence="7" id="KW-0677">Repeat</keyword>
<evidence type="ECO:0000256" key="10">
    <source>
        <dbReference type="ARBA" id="ARBA00022829"/>
    </source>
</evidence>
<evidence type="ECO:0000256" key="11">
    <source>
        <dbReference type="ARBA" id="ARBA00022838"/>
    </source>
</evidence>
<gene>
    <name evidence="23" type="ORF">SNE40_004636</name>
</gene>
<evidence type="ECO:0000256" key="18">
    <source>
        <dbReference type="ARBA" id="ARBA00053706"/>
    </source>
</evidence>
<dbReference type="Gene3D" id="2.130.10.10">
    <property type="entry name" value="YVTN repeat-like/Quinoprotein amine dehydrogenase"/>
    <property type="match status" value="1"/>
</dbReference>
<evidence type="ECO:0000313" key="24">
    <source>
        <dbReference type="Proteomes" id="UP001347796"/>
    </source>
</evidence>
<dbReference type="InterPro" id="IPR036322">
    <property type="entry name" value="WD40_repeat_dom_sf"/>
</dbReference>
<evidence type="ECO:0000256" key="3">
    <source>
        <dbReference type="ARBA" id="ARBA00022448"/>
    </source>
</evidence>
<dbReference type="GO" id="GO:0015031">
    <property type="term" value="P:protein transport"/>
    <property type="evidence" value="ECO:0007669"/>
    <property type="project" value="UniProtKB-KW"/>
</dbReference>
<evidence type="ECO:0000256" key="7">
    <source>
        <dbReference type="ARBA" id="ARBA00022737"/>
    </source>
</evidence>
<keyword evidence="13" id="KW-0811">Translocation</keyword>
<evidence type="ECO:0000256" key="9">
    <source>
        <dbReference type="ARBA" id="ARBA00022816"/>
    </source>
</evidence>
<keyword evidence="10" id="KW-0159">Chromosome partition</keyword>
<dbReference type="Pfam" id="PF00400">
    <property type="entry name" value="WD40"/>
    <property type="match status" value="1"/>
</dbReference>
<comment type="subcellular location">
    <subcellularLocation>
        <location evidence="2">Chromosome</location>
        <location evidence="2">Centromere</location>
        <location evidence="2">Kinetochore</location>
    </subcellularLocation>
    <subcellularLocation>
        <location evidence="1">Nucleus</location>
        <location evidence="1">Nuclear pore complex</location>
    </subcellularLocation>
</comment>
<keyword evidence="11" id="KW-0995">Kinetochore</keyword>
<evidence type="ECO:0000256" key="2">
    <source>
        <dbReference type="ARBA" id="ARBA00004629"/>
    </source>
</evidence>
<evidence type="ECO:0000256" key="13">
    <source>
        <dbReference type="ARBA" id="ARBA00023010"/>
    </source>
</evidence>
<evidence type="ECO:0000313" key="23">
    <source>
        <dbReference type="EMBL" id="KAK6188467.1"/>
    </source>
</evidence>
<keyword evidence="15" id="KW-0539">Nucleus</keyword>
<keyword evidence="5 22" id="KW-0853">WD repeat</keyword>
<keyword evidence="4" id="KW-0158">Chromosome</keyword>
<keyword evidence="8" id="KW-0498">Mitosis</keyword>